<dbReference type="AlphaFoldDB" id="A0A166PD42"/>
<name>A0A166PD42_9HYPO</name>
<dbReference type="EMBL" id="AZGY01000008">
    <property type="protein sequence ID" value="KZZ95990.1"/>
    <property type="molecule type" value="Genomic_DNA"/>
</dbReference>
<dbReference type="OrthoDB" id="4798537at2759"/>
<feature type="compositionally biased region" description="Polar residues" evidence="1">
    <location>
        <begin position="541"/>
        <end position="550"/>
    </location>
</feature>
<dbReference type="Proteomes" id="UP000078544">
    <property type="component" value="Unassembled WGS sequence"/>
</dbReference>
<keyword evidence="3" id="KW-1185">Reference proteome</keyword>
<feature type="compositionally biased region" description="Polar residues" evidence="1">
    <location>
        <begin position="517"/>
        <end position="526"/>
    </location>
</feature>
<accession>A0A166PD42</accession>
<gene>
    <name evidence="2" type="ORF">AAL_04286</name>
</gene>
<evidence type="ECO:0000313" key="2">
    <source>
        <dbReference type="EMBL" id="KZZ95990.1"/>
    </source>
</evidence>
<proteinExistence type="predicted"/>
<evidence type="ECO:0008006" key="4">
    <source>
        <dbReference type="Google" id="ProtNLM"/>
    </source>
</evidence>
<organism evidence="2 3">
    <name type="scientific">Moelleriella libera RCEF 2490</name>
    <dbReference type="NCBI Taxonomy" id="1081109"/>
    <lineage>
        <taxon>Eukaryota</taxon>
        <taxon>Fungi</taxon>
        <taxon>Dikarya</taxon>
        <taxon>Ascomycota</taxon>
        <taxon>Pezizomycotina</taxon>
        <taxon>Sordariomycetes</taxon>
        <taxon>Hypocreomycetidae</taxon>
        <taxon>Hypocreales</taxon>
        <taxon>Clavicipitaceae</taxon>
        <taxon>Moelleriella</taxon>
    </lineage>
</organism>
<reference evidence="2 3" key="1">
    <citation type="journal article" date="2016" name="Genome Biol. Evol.">
        <title>Divergent and convergent evolution of fungal pathogenicity.</title>
        <authorList>
            <person name="Shang Y."/>
            <person name="Xiao G."/>
            <person name="Zheng P."/>
            <person name="Cen K."/>
            <person name="Zhan S."/>
            <person name="Wang C."/>
        </authorList>
    </citation>
    <scope>NUCLEOTIDE SEQUENCE [LARGE SCALE GENOMIC DNA]</scope>
    <source>
        <strain evidence="2 3">RCEF 2490</strain>
    </source>
</reference>
<feature type="region of interest" description="Disordered" evidence="1">
    <location>
        <begin position="514"/>
        <end position="568"/>
    </location>
</feature>
<dbReference type="STRING" id="1081109.A0A166PD42"/>
<feature type="compositionally biased region" description="Acidic residues" evidence="1">
    <location>
        <begin position="558"/>
        <end position="568"/>
    </location>
</feature>
<evidence type="ECO:0000313" key="3">
    <source>
        <dbReference type="Proteomes" id="UP000078544"/>
    </source>
</evidence>
<comment type="caution">
    <text evidence="2">The sequence shown here is derived from an EMBL/GenBank/DDBJ whole genome shotgun (WGS) entry which is preliminary data.</text>
</comment>
<sequence>MDRLPHELLVNILNQCIALGPKSVVLNVRLVCRLFDRILKPSVCRTLNLDFSRLSRASHRPLPRDDALQTIGYNCRSIFIDLMVLRDELEVEFLEAVFTHIPSMADFCQTMQKKYCMGDGSFTEAEYYSKVETMLFNCRGVDSLRLNLPFQLVGRHCNTAIRVLANTLKAFACRAVEGAVDLKTLVVENLTDIAVCATWLNPSDVVNIVSITNELRHLVLSLRRHDLEPARATLFRSCFWDLIERATELETLCIVGMDHDDRAPRGLKQTRFWQLPVEEWRARAFPAPRVNWCSLVCLELKRLEITPEAFHSVLLCLGNHLRELYLNEIYLKTEQSNDYNQDSRKALWVGLPNQRPGPDCYWMATLVRTCVPSLRICRASFLAYDHFFRDDTTAHPDFDLGDPCGLGRSVSQRFVEVALGIRQPNSRSGRPVVYLSGHPADDAVLAQGLRDRTRALLATEYDTVAYQTAVDNPTSEWQRSLDGIFHNCNTGTLDELHHIAETACRGMNEINRRRNESTAGHSTASSVFEDEPEDGADSQPAAPSQLLQSNHPPPNSGPDDDLLQDPML</sequence>
<evidence type="ECO:0000256" key="1">
    <source>
        <dbReference type="SAM" id="MobiDB-lite"/>
    </source>
</evidence>
<protein>
    <recommendedName>
        <fullName evidence="4">F-box domain-containing protein</fullName>
    </recommendedName>
</protein>